<dbReference type="GO" id="GO:0000155">
    <property type="term" value="F:phosphorelay sensor kinase activity"/>
    <property type="evidence" value="ECO:0007669"/>
    <property type="project" value="InterPro"/>
</dbReference>
<feature type="domain" description="Histidine kinase" evidence="12">
    <location>
        <begin position="485"/>
        <end position="709"/>
    </location>
</feature>
<dbReference type="InterPro" id="IPR035965">
    <property type="entry name" value="PAS-like_dom_sf"/>
</dbReference>
<dbReference type="PROSITE" id="PS50110">
    <property type="entry name" value="RESPONSE_REGULATORY"/>
    <property type="match status" value="1"/>
</dbReference>
<dbReference type="CDD" id="cd00130">
    <property type="entry name" value="PAS"/>
    <property type="match status" value="1"/>
</dbReference>
<evidence type="ECO:0000313" key="15">
    <source>
        <dbReference type="EMBL" id="MBL0371376.1"/>
    </source>
</evidence>
<dbReference type="SUPFAM" id="SSF55874">
    <property type="entry name" value="ATPase domain of HSP90 chaperone/DNA topoisomerase II/histidine kinase"/>
    <property type="match status" value="1"/>
</dbReference>
<feature type="compositionally biased region" description="Polar residues" evidence="10">
    <location>
        <begin position="715"/>
        <end position="724"/>
    </location>
</feature>
<dbReference type="Gene3D" id="1.10.287.130">
    <property type="match status" value="1"/>
</dbReference>
<dbReference type="Pfam" id="PF00072">
    <property type="entry name" value="Response_reg"/>
    <property type="match status" value="1"/>
</dbReference>
<accession>A0A937CL93</accession>
<dbReference type="PANTHER" id="PTHR43065:SF42">
    <property type="entry name" value="TWO-COMPONENT SENSOR PPRA"/>
    <property type="match status" value="1"/>
</dbReference>
<dbReference type="InterPro" id="IPR036097">
    <property type="entry name" value="HisK_dim/P_sf"/>
</dbReference>
<proteinExistence type="predicted"/>
<feature type="domain" description="Response regulatory" evidence="13">
    <location>
        <begin position="755"/>
        <end position="871"/>
    </location>
</feature>
<feature type="transmembrane region" description="Helical" evidence="11">
    <location>
        <begin position="56"/>
        <end position="76"/>
    </location>
</feature>
<evidence type="ECO:0000259" key="14">
    <source>
        <dbReference type="PROSITE" id="PS50112"/>
    </source>
</evidence>
<dbReference type="AlphaFoldDB" id="A0A937CL93"/>
<dbReference type="SMART" id="SM00091">
    <property type="entry name" value="PAS"/>
    <property type="match status" value="3"/>
</dbReference>
<evidence type="ECO:0000256" key="1">
    <source>
        <dbReference type="ARBA" id="ARBA00000085"/>
    </source>
</evidence>
<dbReference type="EMBL" id="JAEQNC010000002">
    <property type="protein sequence ID" value="MBL0371376.1"/>
    <property type="molecule type" value="Genomic_DNA"/>
</dbReference>
<feature type="region of interest" description="Disordered" evidence="10">
    <location>
        <begin position="715"/>
        <end position="737"/>
    </location>
</feature>
<dbReference type="InterPro" id="IPR001789">
    <property type="entry name" value="Sig_transdc_resp-reg_receiver"/>
</dbReference>
<dbReference type="InterPro" id="IPR013656">
    <property type="entry name" value="PAS_4"/>
</dbReference>
<dbReference type="InterPro" id="IPR013767">
    <property type="entry name" value="PAS_fold"/>
</dbReference>
<keyword evidence="11" id="KW-1133">Transmembrane helix</keyword>
<dbReference type="Gene3D" id="3.30.450.20">
    <property type="entry name" value="PAS domain"/>
    <property type="match status" value="2"/>
</dbReference>
<dbReference type="InterPro" id="IPR000014">
    <property type="entry name" value="PAS"/>
</dbReference>
<dbReference type="NCBIfam" id="NF046020">
    <property type="entry name" value="HisKinCckABruc"/>
    <property type="match status" value="1"/>
</dbReference>
<evidence type="ECO:0000259" key="12">
    <source>
        <dbReference type="PROSITE" id="PS50109"/>
    </source>
</evidence>
<keyword evidence="6" id="KW-0418">Kinase</keyword>
<evidence type="ECO:0000313" key="16">
    <source>
        <dbReference type="Proteomes" id="UP000633219"/>
    </source>
</evidence>
<dbReference type="FunFam" id="1.10.287.130:FF:000037">
    <property type="entry name" value="Hybrid sensor histidine kinase/response regulator"/>
    <property type="match status" value="1"/>
</dbReference>
<dbReference type="InterPro" id="IPR036890">
    <property type="entry name" value="HATPase_C_sf"/>
</dbReference>
<dbReference type="CDD" id="cd00082">
    <property type="entry name" value="HisKA"/>
    <property type="match status" value="1"/>
</dbReference>
<organism evidence="15 16">
    <name type="scientific">Rhizobium setariae</name>
    <dbReference type="NCBI Taxonomy" id="2801340"/>
    <lineage>
        <taxon>Bacteria</taxon>
        <taxon>Pseudomonadati</taxon>
        <taxon>Pseudomonadota</taxon>
        <taxon>Alphaproteobacteria</taxon>
        <taxon>Hyphomicrobiales</taxon>
        <taxon>Rhizobiaceae</taxon>
        <taxon>Rhizobium/Agrobacterium group</taxon>
        <taxon>Rhizobium</taxon>
    </lineage>
</organism>
<dbReference type="EC" id="2.7.13.3" evidence="2"/>
<feature type="transmembrane region" description="Helical" evidence="11">
    <location>
        <begin position="24"/>
        <end position="44"/>
    </location>
</feature>
<keyword evidence="7" id="KW-0067">ATP-binding</keyword>
<dbReference type="SUPFAM" id="SSF55785">
    <property type="entry name" value="PYP-like sensor domain (PAS domain)"/>
    <property type="match status" value="2"/>
</dbReference>
<keyword evidence="11" id="KW-0812">Transmembrane</keyword>
<dbReference type="InterPro" id="IPR004358">
    <property type="entry name" value="Sig_transdc_His_kin-like_C"/>
</dbReference>
<dbReference type="GO" id="GO:0006355">
    <property type="term" value="P:regulation of DNA-templated transcription"/>
    <property type="evidence" value="ECO:0007669"/>
    <property type="project" value="InterPro"/>
</dbReference>
<dbReference type="Pfam" id="PF00989">
    <property type="entry name" value="PAS"/>
    <property type="match status" value="1"/>
</dbReference>
<comment type="catalytic activity">
    <reaction evidence="1">
        <text>ATP + protein L-histidine = ADP + protein N-phospho-L-histidine.</text>
        <dbReference type="EC" id="2.7.13.3"/>
    </reaction>
</comment>
<feature type="modified residue" description="4-aspartylphosphate" evidence="9">
    <location>
        <position position="806"/>
    </location>
</feature>
<evidence type="ECO:0000256" key="2">
    <source>
        <dbReference type="ARBA" id="ARBA00012438"/>
    </source>
</evidence>
<dbReference type="PRINTS" id="PR00344">
    <property type="entry name" value="BCTRLSENSOR"/>
</dbReference>
<evidence type="ECO:0000256" key="11">
    <source>
        <dbReference type="SAM" id="Phobius"/>
    </source>
</evidence>
<keyword evidence="4" id="KW-0808">Transferase</keyword>
<evidence type="ECO:0000256" key="8">
    <source>
        <dbReference type="ARBA" id="ARBA00023012"/>
    </source>
</evidence>
<evidence type="ECO:0000256" key="6">
    <source>
        <dbReference type="ARBA" id="ARBA00022777"/>
    </source>
</evidence>
<dbReference type="SUPFAM" id="SSF52172">
    <property type="entry name" value="CheY-like"/>
    <property type="match status" value="1"/>
</dbReference>
<dbReference type="PROSITE" id="PS50112">
    <property type="entry name" value="PAS"/>
    <property type="match status" value="1"/>
</dbReference>
<evidence type="ECO:0000256" key="9">
    <source>
        <dbReference type="PROSITE-ProRule" id="PRU00169"/>
    </source>
</evidence>
<evidence type="ECO:0000256" key="10">
    <source>
        <dbReference type="SAM" id="MobiDB-lite"/>
    </source>
</evidence>
<keyword evidence="3 9" id="KW-0597">Phosphoprotein</keyword>
<dbReference type="Gene3D" id="3.40.50.2300">
    <property type="match status" value="1"/>
</dbReference>
<sequence length="882" mass="96597">MTKLNEANNHLKPVVENSQRPGTVLRLVLLAVVLLATAAAFVWFRDQLENEIVLGILGVLAMAGIFFLVSAVIGFVEVMPQNRTDTVARAVLNSHPDGSLITDRKGRIVYANAAYGRLTGAEQVGPVSLEHLLSRNRESTEAVYRLTNGLMEGKSGYEEFRLPRPLGQSDNQGQPAWWYRLKARPLTIEEEPGGPFFIWQISDITAERGEQEKFFRELQNAIDYLDHAPAGFFSAGRKGEIFYVNATLADWLGIDLTKFEPGSMMIRDICAGEGLTRLETIHPEPGQKRTETLDLDFRKANGQSLPVRIVHRVSAAKDGAPGESRTIVLQRGREEQGAHDDSSAAMRFNRFFNNTPMAIASVDGSGRILRTNTQFMKLFSGVTGAGEAEGNFLFGIVPETERERLHAALAAAKDRKVDIEPVEARHPTEEGRYFRFYVNAVIDQSEEAPEEAAIVYAVETTQQKALESQMAQTQKMNAVGTLAGGIAHDFNNVLTAILLSSDHLLLQARQSDSSFADLMEIKRNANRAAVLVRQLLAFSRKQTLRPAVISLTDAIGDLRMLVTRMLSGTKVKLEVDYGRDLWPVKTDLSQFEQVMVNLSVNARDAMPDGGILTIRTRNLPAADAAELNFRGLPAEDFVLIDVVDTGTGIPPEIMDKIFEPFFTTKDIGKGTGLGLSMVYGIIKQSGGYVFPESEIGKGTTFHIFLPRHIVVETADSNGADNSGPTPAVGDAARTGQGTAPVAAAEELDLTGKSAVVLLVEDEEAVRRGGKRMLEARGYTVHEAGSGVEALEILEELDGKVDVVVSDVVMPEMDGPTLLGEIRKLYPDMKFVFVSGFAEDAFARNLPEGSKFGFLPKPFTLKQLATTVREMLDGIESKREGSE</sequence>
<dbReference type="Gene3D" id="3.30.565.10">
    <property type="entry name" value="Histidine kinase-like ATPase, C-terminal domain"/>
    <property type="match status" value="1"/>
</dbReference>
<dbReference type="InterPro" id="IPR003594">
    <property type="entry name" value="HATPase_dom"/>
</dbReference>
<dbReference type="RefSeq" id="WP_201653984.1">
    <property type="nucleotide sequence ID" value="NZ_JAEQNC010000002.1"/>
</dbReference>
<dbReference type="SMART" id="SM00448">
    <property type="entry name" value="REC"/>
    <property type="match status" value="1"/>
</dbReference>
<reference evidence="15" key="1">
    <citation type="submission" date="2021-01" db="EMBL/GenBank/DDBJ databases">
        <title>Rhizobium sp. strain KVB221 16S ribosomal RNA gene Genome sequencing and assembly.</title>
        <authorList>
            <person name="Kang M."/>
        </authorList>
    </citation>
    <scope>NUCLEOTIDE SEQUENCE</scope>
    <source>
        <strain evidence="15">KVB221</strain>
    </source>
</reference>
<dbReference type="SUPFAM" id="SSF47384">
    <property type="entry name" value="Homodimeric domain of signal transducing histidine kinase"/>
    <property type="match status" value="1"/>
</dbReference>
<dbReference type="SMART" id="SM00387">
    <property type="entry name" value="HATPase_c"/>
    <property type="match status" value="1"/>
</dbReference>
<evidence type="ECO:0000256" key="4">
    <source>
        <dbReference type="ARBA" id="ARBA00022679"/>
    </source>
</evidence>
<name>A0A937CL93_9HYPH</name>
<dbReference type="PANTHER" id="PTHR43065">
    <property type="entry name" value="SENSOR HISTIDINE KINASE"/>
    <property type="match status" value="1"/>
</dbReference>
<dbReference type="InterPro" id="IPR011006">
    <property type="entry name" value="CheY-like_superfamily"/>
</dbReference>
<dbReference type="Proteomes" id="UP000633219">
    <property type="component" value="Unassembled WGS sequence"/>
</dbReference>
<keyword evidence="5" id="KW-0547">Nucleotide-binding</keyword>
<keyword evidence="8" id="KW-0902">Two-component regulatory system</keyword>
<feature type="domain" description="PAS" evidence="14">
    <location>
        <begin position="84"/>
        <end position="120"/>
    </location>
</feature>
<gene>
    <name evidence="15" type="ORF">JJB09_04990</name>
</gene>
<evidence type="ECO:0000256" key="3">
    <source>
        <dbReference type="ARBA" id="ARBA00022553"/>
    </source>
</evidence>
<dbReference type="Pfam" id="PF02518">
    <property type="entry name" value="HATPase_c"/>
    <property type="match status" value="1"/>
</dbReference>
<comment type="caution">
    <text evidence="15">The sequence shown here is derived from an EMBL/GenBank/DDBJ whole genome shotgun (WGS) entry which is preliminary data.</text>
</comment>
<dbReference type="Pfam" id="PF08448">
    <property type="entry name" value="PAS_4"/>
    <property type="match status" value="1"/>
</dbReference>
<dbReference type="InterPro" id="IPR003661">
    <property type="entry name" value="HisK_dim/P_dom"/>
</dbReference>
<keyword evidence="11" id="KW-0472">Membrane</keyword>
<evidence type="ECO:0000259" key="13">
    <source>
        <dbReference type="PROSITE" id="PS50110"/>
    </source>
</evidence>
<dbReference type="SMART" id="SM00388">
    <property type="entry name" value="HisKA"/>
    <property type="match status" value="1"/>
</dbReference>
<dbReference type="GO" id="GO:0005524">
    <property type="term" value="F:ATP binding"/>
    <property type="evidence" value="ECO:0007669"/>
    <property type="project" value="UniProtKB-KW"/>
</dbReference>
<dbReference type="InterPro" id="IPR005467">
    <property type="entry name" value="His_kinase_dom"/>
</dbReference>
<keyword evidence="16" id="KW-1185">Reference proteome</keyword>
<evidence type="ECO:0000256" key="7">
    <source>
        <dbReference type="ARBA" id="ARBA00022840"/>
    </source>
</evidence>
<protein>
    <recommendedName>
        <fullName evidence="2">histidine kinase</fullName>
        <ecNumber evidence="2">2.7.13.3</ecNumber>
    </recommendedName>
</protein>
<evidence type="ECO:0000256" key="5">
    <source>
        <dbReference type="ARBA" id="ARBA00022741"/>
    </source>
</evidence>
<dbReference type="PROSITE" id="PS50109">
    <property type="entry name" value="HIS_KIN"/>
    <property type="match status" value="1"/>
</dbReference>